<keyword evidence="2" id="KW-0805">Transcription regulation</keyword>
<dbReference type="PANTHER" id="PTHR30346:SF9">
    <property type="entry name" value="LYSR FAMILY TRANSCRIPTIONAL REGULATOR"/>
    <property type="match status" value="1"/>
</dbReference>
<dbReference type="GeneID" id="94234948"/>
<protein>
    <submittedName>
        <fullName evidence="6">HTH-type transcriptional regulator TdfR</fullName>
    </submittedName>
</protein>
<dbReference type="RefSeq" id="WP_065679237.1">
    <property type="nucleotide sequence ID" value="NZ_AP025461.1"/>
</dbReference>
<comment type="similarity">
    <text evidence="1">Belongs to the LysR transcriptional regulatory family.</text>
</comment>
<dbReference type="InterPro" id="IPR005119">
    <property type="entry name" value="LysR_subst-bd"/>
</dbReference>
<evidence type="ECO:0000256" key="4">
    <source>
        <dbReference type="ARBA" id="ARBA00023163"/>
    </source>
</evidence>
<name>A0A1C3IT05_9VIBR</name>
<proteinExistence type="inferred from homology"/>
<feature type="domain" description="HTH lysR-type" evidence="5">
    <location>
        <begin position="1"/>
        <end position="57"/>
    </location>
</feature>
<gene>
    <name evidence="6" type="primary">tfdR</name>
    <name evidence="6" type="ORF">VAT7223_02263</name>
</gene>
<accession>A0A1C3IT05</accession>
<reference evidence="7" key="1">
    <citation type="submission" date="2016-06" db="EMBL/GenBank/DDBJ databases">
        <authorList>
            <person name="Rodrigo-Torres Lidia"/>
            <person name="Arahal R.David."/>
        </authorList>
    </citation>
    <scope>NUCLEOTIDE SEQUENCE [LARGE SCALE GENOMIC DNA]</scope>
    <source>
        <strain evidence="7">CECT 7223</strain>
    </source>
</reference>
<dbReference type="EMBL" id="FLQP01000028">
    <property type="protein sequence ID" value="SBS64566.1"/>
    <property type="molecule type" value="Genomic_DNA"/>
</dbReference>
<dbReference type="GO" id="GO:0032993">
    <property type="term" value="C:protein-DNA complex"/>
    <property type="evidence" value="ECO:0007669"/>
    <property type="project" value="TreeGrafter"/>
</dbReference>
<dbReference type="Pfam" id="PF03466">
    <property type="entry name" value="LysR_substrate"/>
    <property type="match status" value="1"/>
</dbReference>
<evidence type="ECO:0000256" key="2">
    <source>
        <dbReference type="ARBA" id="ARBA00023015"/>
    </source>
</evidence>
<dbReference type="InterPro" id="IPR036390">
    <property type="entry name" value="WH_DNA-bd_sf"/>
</dbReference>
<organism evidence="6 7">
    <name type="scientific">Vibrio atlanticus</name>
    <dbReference type="NCBI Taxonomy" id="693153"/>
    <lineage>
        <taxon>Bacteria</taxon>
        <taxon>Pseudomonadati</taxon>
        <taxon>Pseudomonadota</taxon>
        <taxon>Gammaproteobacteria</taxon>
        <taxon>Vibrionales</taxon>
        <taxon>Vibrionaceae</taxon>
        <taxon>Vibrio</taxon>
    </lineage>
</organism>
<dbReference type="Gene3D" id="3.40.190.10">
    <property type="entry name" value="Periplasmic binding protein-like II"/>
    <property type="match status" value="1"/>
</dbReference>
<dbReference type="PRINTS" id="PR00039">
    <property type="entry name" value="HTHLYSR"/>
</dbReference>
<evidence type="ECO:0000259" key="5">
    <source>
        <dbReference type="PROSITE" id="PS50931"/>
    </source>
</evidence>
<evidence type="ECO:0000313" key="7">
    <source>
        <dbReference type="Proteomes" id="UP000092876"/>
    </source>
</evidence>
<evidence type="ECO:0000313" key="6">
    <source>
        <dbReference type="EMBL" id="SBS64566.1"/>
    </source>
</evidence>
<dbReference type="SUPFAM" id="SSF46785">
    <property type="entry name" value="Winged helix' DNA-binding domain"/>
    <property type="match status" value="1"/>
</dbReference>
<dbReference type="PANTHER" id="PTHR30346">
    <property type="entry name" value="TRANSCRIPTIONAL DUAL REGULATOR HCAR-RELATED"/>
    <property type="match status" value="1"/>
</dbReference>
<keyword evidence="4" id="KW-0804">Transcription</keyword>
<dbReference type="InterPro" id="IPR036388">
    <property type="entry name" value="WH-like_DNA-bd_sf"/>
</dbReference>
<dbReference type="Pfam" id="PF00126">
    <property type="entry name" value="HTH_1"/>
    <property type="match status" value="1"/>
</dbReference>
<dbReference type="AlphaFoldDB" id="A0A1C3IT05"/>
<evidence type="ECO:0000256" key="3">
    <source>
        <dbReference type="ARBA" id="ARBA00023125"/>
    </source>
</evidence>
<dbReference type="Proteomes" id="UP000092876">
    <property type="component" value="Unassembled WGS sequence"/>
</dbReference>
<dbReference type="GO" id="GO:0003677">
    <property type="term" value="F:DNA binding"/>
    <property type="evidence" value="ECO:0007669"/>
    <property type="project" value="UniProtKB-KW"/>
</dbReference>
<keyword evidence="3" id="KW-0238">DNA-binding</keyword>
<dbReference type="InterPro" id="IPR000847">
    <property type="entry name" value="LysR_HTH_N"/>
</dbReference>
<dbReference type="SUPFAM" id="SSF53850">
    <property type="entry name" value="Periplasmic binding protein-like II"/>
    <property type="match status" value="1"/>
</dbReference>
<sequence length="305" mass="34979">MNKLYRYFLMVAHTGSIKGAAEKLNISQPSLTAAIKKLESDVGVAIFTRKSKGVELTEYGLLFREFAQEQQEKHLSLMHRFTDMQQRQSGKLKLGTGEAWWEQFVCKAVEEYKQQEQMGSLHLEFGNNLSLMHHLVQGDIDLFVGHEIYGMHERCKVTFYPLFRDKEAVFVRANHPLLAKKHLDPILLRREMLAFPILQVTPDHSRHNSVLSDHVNSQPGGRDTEVVGRDVYDVDSLFASLDMLRMSDAVMPYSHKMCDWMKDKGFETLLIDDSKLGNVGLYAKQGAEDLKIKTFIEILQKANFD</sequence>
<dbReference type="GO" id="GO:0003700">
    <property type="term" value="F:DNA-binding transcription factor activity"/>
    <property type="evidence" value="ECO:0007669"/>
    <property type="project" value="InterPro"/>
</dbReference>
<dbReference type="PROSITE" id="PS50931">
    <property type="entry name" value="HTH_LYSR"/>
    <property type="match status" value="1"/>
</dbReference>
<evidence type="ECO:0000256" key="1">
    <source>
        <dbReference type="ARBA" id="ARBA00009437"/>
    </source>
</evidence>
<dbReference type="Gene3D" id="1.10.10.10">
    <property type="entry name" value="Winged helix-like DNA-binding domain superfamily/Winged helix DNA-binding domain"/>
    <property type="match status" value="1"/>
</dbReference>